<evidence type="ECO:0000313" key="7">
    <source>
        <dbReference type="EMBL" id="KIL63446.1"/>
    </source>
</evidence>
<accession>A0A0C2X2R1</accession>
<dbReference type="SUPFAM" id="SSF54427">
    <property type="entry name" value="NTF2-like"/>
    <property type="match status" value="1"/>
</dbReference>
<evidence type="ECO:0000256" key="6">
    <source>
        <dbReference type="ARBA" id="ARBA00023002"/>
    </source>
</evidence>
<dbReference type="SUPFAM" id="SSF51905">
    <property type="entry name" value="FAD/NAD(P)-binding domain"/>
    <property type="match status" value="2"/>
</dbReference>
<dbReference type="InterPro" id="IPR050982">
    <property type="entry name" value="Auxin_biosynth/cation_transpt"/>
</dbReference>
<evidence type="ECO:0000256" key="1">
    <source>
        <dbReference type="ARBA" id="ARBA00001974"/>
    </source>
</evidence>
<evidence type="ECO:0000313" key="8">
    <source>
        <dbReference type="Proteomes" id="UP000054549"/>
    </source>
</evidence>
<dbReference type="GO" id="GO:0004497">
    <property type="term" value="F:monooxygenase activity"/>
    <property type="evidence" value="ECO:0007669"/>
    <property type="project" value="TreeGrafter"/>
</dbReference>
<gene>
    <name evidence="7" type="ORF">M378DRAFT_198812</name>
</gene>
<dbReference type="InterPro" id="IPR036188">
    <property type="entry name" value="FAD/NAD-bd_sf"/>
</dbReference>
<dbReference type="PANTHER" id="PTHR43539">
    <property type="entry name" value="FLAVIN-BINDING MONOOXYGENASE-LIKE PROTEIN (AFU_ORTHOLOGUE AFUA_4G09220)"/>
    <property type="match status" value="1"/>
</dbReference>
<keyword evidence="5" id="KW-0521">NADP</keyword>
<evidence type="ECO:0000256" key="3">
    <source>
        <dbReference type="ARBA" id="ARBA00022630"/>
    </source>
</evidence>
<dbReference type="EMBL" id="KN818259">
    <property type="protein sequence ID" value="KIL63446.1"/>
    <property type="molecule type" value="Genomic_DNA"/>
</dbReference>
<keyword evidence="3" id="KW-0285">Flavoprotein</keyword>
<keyword evidence="4" id="KW-0274">FAD</keyword>
<dbReference type="InterPro" id="IPR032710">
    <property type="entry name" value="NTF2-like_dom_sf"/>
</dbReference>
<dbReference type="Pfam" id="PF13738">
    <property type="entry name" value="Pyr_redox_3"/>
    <property type="match status" value="1"/>
</dbReference>
<dbReference type="Proteomes" id="UP000054549">
    <property type="component" value="Unassembled WGS sequence"/>
</dbReference>
<name>A0A0C2X2R1_AMAMK</name>
<evidence type="ECO:0000256" key="4">
    <source>
        <dbReference type="ARBA" id="ARBA00022827"/>
    </source>
</evidence>
<sequence length="607" mass="67883">MAVDISNISIPPLPTLDNLNATIPDDVDAHNIASDWLAALAAALESDNLAAINSLFVEDSWWRDMLSLTWDFRTFRGISSIITFLQDRVKFTHPKSFSLRQDLLGLQRPYHDMAWINALFDFETDVGLGFGIFRLVPTANGEWKAHTVYTNLEGLKGFPEKVGTLRNQECNHSLWEKDRIREREFENGDPLVLIIGGGHSGLEVAARLKVYDIPSLVVERNERIGDNWRNRYDSLALHDPVYFHHMPYLPFPSTWPKYPHARKVANWLEGYVEALDLNVWTSSEVTAATYDPSSGKWEVTVNRADGINRVLNVNHVVFTTGFSGVTPKIPGIPGIDIFKGEIMHSSQYQTASNHVGKKVVVIGACTSAHDIAHDCYNHEIDVTMYQRSSTFIMTTKSANEVMFKGFYDENGPPIDIADRLSASRPNFMGLGLMQRVTKRILELDRELLDALHKRGFRTNEGIHGTGLLPLLWRSLGGFYLDVGSSQLIADGKIKLKNDSQIKEFTENGLSFEDGSELLADVVVFATGLSDSTENIRAVCGDGVADRCPPLWSLNKEGEISGNARDLGTPGLWYLAGKFARSRFHSKHVALQIKAKEEGLFGERYSLV</sequence>
<evidence type="ECO:0000256" key="5">
    <source>
        <dbReference type="ARBA" id="ARBA00022857"/>
    </source>
</evidence>
<dbReference type="PANTHER" id="PTHR43539:SF26">
    <property type="entry name" value="MONOOXYGENASE, PUTATIVE-RELATED"/>
    <property type="match status" value="1"/>
</dbReference>
<dbReference type="HOGENOM" id="CLU_015676_1_0_1"/>
<comment type="similarity">
    <text evidence="2">Belongs to the FMO family.</text>
</comment>
<evidence type="ECO:0008006" key="9">
    <source>
        <dbReference type="Google" id="ProtNLM"/>
    </source>
</evidence>
<dbReference type="Gene3D" id="3.50.50.60">
    <property type="entry name" value="FAD/NAD(P)-binding domain"/>
    <property type="match status" value="1"/>
</dbReference>
<dbReference type="GO" id="GO:0050660">
    <property type="term" value="F:flavin adenine dinucleotide binding"/>
    <property type="evidence" value="ECO:0007669"/>
    <property type="project" value="TreeGrafter"/>
</dbReference>
<reference evidence="7 8" key="1">
    <citation type="submission" date="2014-04" db="EMBL/GenBank/DDBJ databases">
        <title>Evolutionary Origins and Diversification of the Mycorrhizal Mutualists.</title>
        <authorList>
            <consortium name="DOE Joint Genome Institute"/>
            <consortium name="Mycorrhizal Genomics Consortium"/>
            <person name="Kohler A."/>
            <person name="Kuo A."/>
            <person name="Nagy L.G."/>
            <person name="Floudas D."/>
            <person name="Copeland A."/>
            <person name="Barry K.W."/>
            <person name="Cichocki N."/>
            <person name="Veneault-Fourrey C."/>
            <person name="LaButti K."/>
            <person name="Lindquist E.A."/>
            <person name="Lipzen A."/>
            <person name="Lundell T."/>
            <person name="Morin E."/>
            <person name="Murat C."/>
            <person name="Riley R."/>
            <person name="Ohm R."/>
            <person name="Sun H."/>
            <person name="Tunlid A."/>
            <person name="Henrissat B."/>
            <person name="Grigoriev I.V."/>
            <person name="Hibbett D.S."/>
            <person name="Martin F."/>
        </authorList>
    </citation>
    <scope>NUCLEOTIDE SEQUENCE [LARGE SCALE GENOMIC DNA]</scope>
    <source>
        <strain evidence="7 8">Koide BX008</strain>
    </source>
</reference>
<evidence type="ECO:0000256" key="2">
    <source>
        <dbReference type="ARBA" id="ARBA00009183"/>
    </source>
</evidence>
<dbReference type="AlphaFoldDB" id="A0A0C2X2R1"/>
<dbReference type="FunFam" id="3.50.50.60:FF:000023">
    <property type="entry name" value="Dimethylaniline monooxygenase [N-oxide-forming]"/>
    <property type="match status" value="1"/>
</dbReference>
<dbReference type="InParanoid" id="A0A0C2X2R1"/>
<dbReference type="STRING" id="946122.A0A0C2X2R1"/>
<organism evidence="7 8">
    <name type="scientific">Amanita muscaria (strain Koide BX008)</name>
    <dbReference type="NCBI Taxonomy" id="946122"/>
    <lineage>
        <taxon>Eukaryota</taxon>
        <taxon>Fungi</taxon>
        <taxon>Dikarya</taxon>
        <taxon>Basidiomycota</taxon>
        <taxon>Agaricomycotina</taxon>
        <taxon>Agaricomycetes</taxon>
        <taxon>Agaricomycetidae</taxon>
        <taxon>Agaricales</taxon>
        <taxon>Pluteineae</taxon>
        <taxon>Amanitaceae</taxon>
        <taxon>Amanita</taxon>
    </lineage>
</organism>
<keyword evidence="8" id="KW-1185">Reference proteome</keyword>
<comment type="cofactor">
    <cofactor evidence="1">
        <name>FAD</name>
        <dbReference type="ChEBI" id="CHEBI:57692"/>
    </cofactor>
</comment>
<proteinExistence type="inferred from homology"/>
<protein>
    <recommendedName>
        <fullName evidence="9">FAD/NAD(P)-binding domain-containing protein</fullName>
    </recommendedName>
</protein>
<keyword evidence="6" id="KW-0560">Oxidoreductase</keyword>
<dbReference type="OrthoDB" id="74360at2759"/>